<evidence type="ECO:0000313" key="3">
    <source>
        <dbReference type="EMBL" id="RMA41601.1"/>
    </source>
</evidence>
<dbReference type="InterPro" id="IPR055346">
    <property type="entry name" value="Fe-S_cluster_assembly_SufBD"/>
</dbReference>
<gene>
    <name evidence="3" type="ORF">D9R08_14060</name>
</gene>
<dbReference type="AlphaFoldDB" id="A0A3L9XY98"/>
<dbReference type="GO" id="GO:0016226">
    <property type="term" value="P:iron-sulfur cluster assembly"/>
    <property type="evidence" value="ECO:0007669"/>
    <property type="project" value="InterPro"/>
</dbReference>
<dbReference type="SUPFAM" id="SSF101960">
    <property type="entry name" value="Stabilizer of iron transporter SufD"/>
    <property type="match status" value="1"/>
</dbReference>
<organism evidence="3 4">
    <name type="scientific">Rhodophyticola porphyridii</name>
    <dbReference type="NCBI Taxonomy" id="1852017"/>
    <lineage>
        <taxon>Bacteria</taxon>
        <taxon>Pseudomonadati</taxon>
        <taxon>Pseudomonadota</taxon>
        <taxon>Alphaproteobacteria</taxon>
        <taxon>Rhodobacterales</taxon>
        <taxon>Roseobacteraceae</taxon>
        <taxon>Rhodophyticola</taxon>
    </lineage>
</organism>
<keyword evidence="4" id="KW-1185">Reference proteome</keyword>
<dbReference type="Pfam" id="PF01458">
    <property type="entry name" value="SUFBD_core"/>
    <property type="match status" value="1"/>
</dbReference>
<accession>A0A3L9XY98</accession>
<protein>
    <recommendedName>
        <fullName evidence="2">SUF system FeS cluster assembly SufBD core domain-containing protein</fullName>
    </recommendedName>
</protein>
<dbReference type="PANTHER" id="PTHR30508">
    <property type="entry name" value="FES CLUSTER ASSEMBLY PROTEIN SUF"/>
    <property type="match status" value="1"/>
</dbReference>
<dbReference type="InterPro" id="IPR000825">
    <property type="entry name" value="SUF_FeS_clus_asmbl_SufBD_core"/>
</dbReference>
<sequence>MTIRTQDKAQLSNEERDILHDVGFDDPSARAATSVLADREMRMALSNDLGVEILPLSEALRTYDFVQDLMFGLVSPDENEHIAMVAEHMHDPLGHFVWVKPGAKVRLPVQCFTLLETPQGRQFTHDVTLIDEGAEVEMISGAAVPGSVHKGRHISISESYMRKGASCSSVTIEHWGAAMDVYSYGYAHLEEGARRRSTAIMMAPLAHHLSRSHTILAADTNAVSQAIVFAPEGTERVIETETHLAGEGARSEDVARMVSVGGRIVNSAMLVGDAAGTNGFLGCDGLKLSDTGEIMAVPSLRARAEGAMLSHEASVGMIDSDKLDYLMATGLDEDTARNLIVTGFLRLDHGAIPAGVRMRVVEMIDQAKSGGM</sequence>
<dbReference type="EMBL" id="RCNT01000007">
    <property type="protein sequence ID" value="RMA41601.1"/>
    <property type="molecule type" value="Genomic_DNA"/>
</dbReference>
<dbReference type="Proteomes" id="UP000281343">
    <property type="component" value="Unassembled WGS sequence"/>
</dbReference>
<evidence type="ECO:0000256" key="1">
    <source>
        <dbReference type="ARBA" id="ARBA00043967"/>
    </source>
</evidence>
<dbReference type="InterPro" id="IPR037284">
    <property type="entry name" value="SUF_FeS_clus_asmbl_SufBD_sf"/>
</dbReference>
<dbReference type="PANTHER" id="PTHR30508:SF1">
    <property type="entry name" value="UPF0051 PROTEIN ABCI8, CHLOROPLASTIC-RELATED"/>
    <property type="match status" value="1"/>
</dbReference>
<reference evidence="3 4" key="1">
    <citation type="submission" date="2018-10" db="EMBL/GenBank/DDBJ databases">
        <authorList>
            <person name="Jung H.S."/>
            <person name="Jeon C.O."/>
        </authorList>
    </citation>
    <scope>NUCLEOTIDE SEQUENCE [LARGE SCALE GENOMIC DNA]</scope>
    <source>
        <strain evidence="3 4">MA-7-27</strain>
    </source>
</reference>
<feature type="domain" description="SUF system FeS cluster assembly SufBD core" evidence="2">
    <location>
        <begin position="119"/>
        <end position="344"/>
    </location>
</feature>
<evidence type="ECO:0000259" key="2">
    <source>
        <dbReference type="Pfam" id="PF01458"/>
    </source>
</evidence>
<comment type="similarity">
    <text evidence="1">Belongs to the iron-sulfur cluster assembly SufBD family.</text>
</comment>
<dbReference type="RefSeq" id="WP_121898857.1">
    <property type="nucleotide sequence ID" value="NZ_RCNT01000007.1"/>
</dbReference>
<evidence type="ECO:0000313" key="4">
    <source>
        <dbReference type="Proteomes" id="UP000281343"/>
    </source>
</evidence>
<dbReference type="OrthoDB" id="9803529at2"/>
<proteinExistence type="inferred from homology"/>
<comment type="caution">
    <text evidence="3">The sequence shown here is derived from an EMBL/GenBank/DDBJ whole genome shotgun (WGS) entry which is preliminary data.</text>
</comment>
<name>A0A3L9XY98_9RHOB</name>